<dbReference type="EMBL" id="JANJYJ010000004">
    <property type="protein sequence ID" value="KAK3218968.1"/>
    <property type="molecule type" value="Genomic_DNA"/>
</dbReference>
<reference evidence="1" key="1">
    <citation type="journal article" date="2023" name="Plant J.">
        <title>Genome sequences and population genomics provide insights into the demographic history, inbreeding, and mutation load of two 'living fossil' tree species of Dipteronia.</title>
        <authorList>
            <person name="Feng Y."/>
            <person name="Comes H.P."/>
            <person name="Chen J."/>
            <person name="Zhu S."/>
            <person name="Lu R."/>
            <person name="Zhang X."/>
            <person name="Li P."/>
            <person name="Qiu J."/>
            <person name="Olsen K.M."/>
            <person name="Qiu Y."/>
        </authorList>
    </citation>
    <scope>NUCLEOTIDE SEQUENCE</scope>
    <source>
        <strain evidence="1">NBL</strain>
    </source>
</reference>
<protein>
    <submittedName>
        <fullName evidence="1">Uncharacterized protein</fullName>
    </submittedName>
</protein>
<gene>
    <name evidence="1" type="ORF">Dsin_012938</name>
</gene>
<accession>A0AAE0AJ11</accession>
<dbReference type="GO" id="GO:0006629">
    <property type="term" value="P:lipid metabolic process"/>
    <property type="evidence" value="ECO:0007669"/>
    <property type="project" value="InterPro"/>
</dbReference>
<evidence type="ECO:0000313" key="2">
    <source>
        <dbReference type="Proteomes" id="UP001281410"/>
    </source>
</evidence>
<name>A0AAE0AJ11_9ROSI</name>
<dbReference type="Proteomes" id="UP001281410">
    <property type="component" value="Unassembled WGS sequence"/>
</dbReference>
<dbReference type="InterPro" id="IPR044819">
    <property type="entry name" value="OBL-like"/>
</dbReference>
<dbReference type="PANTHER" id="PTHR46086:SF17">
    <property type="entry name" value="ALPHA_BETA-HYDROLASES SUPERFAMILY PROTEIN"/>
    <property type="match status" value="1"/>
</dbReference>
<dbReference type="AlphaFoldDB" id="A0AAE0AJ11"/>
<keyword evidence="2" id="KW-1185">Reference proteome</keyword>
<comment type="caution">
    <text evidence="1">The sequence shown here is derived from an EMBL/GenBank/DDBJ whole genome shotgun (WGS) entry which is preliminary data.</text>
</comment>
<organism evidence="1 2">
    <name type="scientific">Dipteronia sinensis</name>
    <dbReference type="NCBI Taxonomy" id="43782"/>
    <lineage>
        <taxon>Eukaryota</taxon>
        <taxon>Viridiplantae</taxon>
        <taxon>Streptophyta</taxon>
        <taxon>Embryophyta</taxon>
        <taxon>Tracheophyta</taxon>
        <taxon>Spermatophyta</taxon>
        <taxon>Magnoliopsida</taxon>
        <taxon>eudicotyledons</taxon>
        <taxon>Gunneridae</taxon>
        <taxon>Pentapetalae</taxon>
        <taxon>rosids</taxon>
        <taxon>malvids</taxon>
        <taxon>Sapindales</taxon>
        <taxon>Sapindaceae</taxon>
        <taxon>Hippocastanoideae</taxon>
        <taxon>Acereae</taxon>
        <taxon>Dipteronia</taxon>
    </lineage>
</organism>
<dbReference type="PANTHER" id="PTHR46086">
    <property type="entry name" value="ALPHA/BETA-HYDROLASES SUPERFAMILY PROTEIN"/>
    <property type="match status" value="1"/>
</dbReference>
<proteinExistence type="predicted"/>
<dbReference type="GO" id="GO:0004806">
    <property type="term" value="F:triacylglycerol lipase activity"/>
    <property type="evidence" value="ECO:0007669"/>
    <property type="project" value="InterPro"/>
</dbReference>
<sequence length="191" mass="21638">MVAGGPYKPESDLPDLKYFAEYANQLIATEGFHVDLRPKPFCCTCIVPELLISGPLKLLMEQFAEFNKLNRLKGADLKLIKILNSNSILVSGFIYYFTLLYAWCSDFDLSWYEIDSLGKIHGGFMKALGLQKSKGWPKEITKQEPSCRPLPLAYYAIRDMLKELMSKIYSDGPQFRRCNGDSFSGDPGKVQ</sequence>
<evidence type="ECO:0000313" key="1">
    <source>
        <dbReference type="EMBL" id="KAK3218968.1"/>
    </source>
</evidence>